<accession>A0AA38U6B3</accession>
<gene>
    <name evidence="2" type="ORF">OSB04_009082</name>
</gene>
<dbReference type="AlphaFoldDB" id="A0AA38U6B3"/>
<sequence length="154" mass="17369">MLWLSEDVRKQVVNQALPNRKGNGSGVNLAGEVSEKGYHEAGTGSGRRKSYKRLESLETMGVSEAEALESSFIEGLQTVKKSVMLNVARVAKCRPSMKDDSKASASLKESKASIRHLPSEAMHRRWQERMEKEAEMRRVREQLLQENKERDPLA</sequence>
<dbReference type="EMBL" id="JARYMX010000002">
    <property type="protein sequence ID" value="KAJ9563922.1"/>
    <property type="molecule type" value="Genomic_DNA"/>
</dbReference>
<protein>
    <submittedName>
        <fullName evidence="2">Uncharacterized protein</fullName>
    </submittedName>
</protein>
<feature type="region of interest" description="Disordered" evidence="1">
    <location>
        <begin position="15"/>
        <end position="48"/>
    </location>
</feature>
<name>A0AA38U6B3_9ASTR</name>
<proteinExistence type="predicted"/>
<comment type="caution">
    <text evidence="2">The sequence shown here is derived from an EMBL/GenBank/DDBJ whole genome shotgun (WGS) entry which is preliminary data.</text>
</comment>
<keyword evidence="3" id="KW-1185">Reference proteome</keyword>
<evidence type="ECO:0000256" key="1">
    <source>
        <dbReference type="SAM" id="MobiDB-lite"/>
    </source>
</evidence>
<reference evidence="2" key="1">
    <citation type="submission" date="2023-03" db="EMBL/GenBank/DDBJ databases">
        <title>Chromosome-scale reference genome and RAD-based genetic map of yellow starthistle (Centaurea solstitialis) reveal putative structural variation and QTLs associated with invader traits.</title>
        <authorList>
            <person name="Reatini B."/>
            <person name="Cang F.A."/>
            <person name="Jiang Q."/>
            <person name="Mckibben M.T.W."/>
            <person name="Barker M.S."/>
            <person name="Rieseberg L.H."/>
            <person name="Dlugosch K.M."/>
        </authorList>
    </citation>
    <scope>NUCLEOTIDE SEQUENCE</scope>
    <source>
        <strain evidence="2">CAN-66</strain>
        <tissue evidence="2">Leaf</tissue>
    </source>
</reference>
<evidence type="ECO:0000313" key="3">
    <source>
        <dbReference type="Proteomes" id="UP001172457"/>
    </source>
</evidence>
<evidence type="ECO:0000313" key="2">
    <source>
        <dbReference type="EMBL" id="KAJ9563922.1"/>
    </source>
</evidence>
<organism evidence="2 3">
    <name type="scientific">Centaurea solstitialis</name>
    <name type="common">yellow star-thistle</name>
    <dbReference type="NCBI Taxonomy" id="347529"/>
    <lineage>
        <taxon>Eukaryota</taxon>
        <taxon>Viridiplantae</taxon>
        <taxon>Streptophyta</taxon>
        <taxon>Embryophyta</taxon>
        <taxon>Tracheophyta</taxon>
        <taxon>Spermatophyta</taxon>
        <taxon>Magnoliopsida</taxon>
        <taxon>eudicotyledons</taxon>
        <taxon>Gunneridae</taxon>
        <taxon>Pentapetalae</taxon>
        <taxon>asterids</taxon>
        <taxon>campanulids</taxon>
        <taxon>Asterales</taxon>
        <taxon>Asteraceae</taxon>
        <taxon>Carduoideae</taxon>
        <taxon>Cardueae</taxon>
        <taxon>Centaureinae</taxon>
        <taxon>Centaurea</taxon>
    </lineage>
</organism>
<feature type="region of interest" description="Disordered" evidence="1">
    <location>
        <begin position="97"/>
        <end position="154"/>
    </location>
</feature>
<dbReference type="Proteomes" id="UP001172457">
    <property type="component" value="Chromosome 2"/>
</dbReference>